<evidence type="ECO:0000256" key="1">
    <source>
        <dbReference type="ARBA" id="ARBA00004651"/>
    </source>
</evidence>
<evidence type="ECO:0000256" key="4">
    <source>
        <dbReference type="ARBA" id="ARBA00022989"/>
    </source>
</evidence>
<keyword evidence="6 9" id="KW-0675">Receptor</keyword>
<dbReference type="GO" id="GO:0030425">
    <property type="term" value="C:dendrite"/>
    <property type="evidence" value="ECO:0007669"/>
    <property type="project" value="TreeGrafter"/>
</dbReference>
<dbReference type="PROSITE" id="PS51257">
    <property type="entry name" value="PROKAR_LIPOPROTEIN"/>
    <property type="match status" value="1"/>
</dbReference>
<dbReference type="GO" id="GO:0043025">
    <property type="term" value="C:neuronal cell body"/>
    <property type="evidence" value="ECO:0007669"/>
    <property type="project" value="TreeGrafter"/>
</dbReference>
<dbReference type="GO" id="GO:0005886">
    <property type="term" value="C:plasma membrane"/>
    <property type="evidence" value="ECO:0007669"/>
    <property type="project" value="UniProtKB-SubCell"/>
</dbReference>
<evidence type="ECO:0000256" key="3">
    <source>
        <dbReference type="ARBA" id="ARBA00022692"/>
    </source>
</evidence>
<keyword evidence="4 8" id="KW-1133">Transmembrane helix</keyword>
<evidence type="ECO:0000256" key="6">
    <source>
        <dbReference type="ARBA" id="ARBA00023170"/>
    </source>
</evidence>
<comment type="subcellular location">
    <subcellularLocation>
        <location evidence="1">Cell membrane</location>
        <topology evidence="1">Multi-pass membrane protein</topology>
    </subcellularLocation>
</comment>
<keyword evidence="7" id="KW-0807">Transducer</keyword>
<dbReference type="GO" id="GO:0050909">
    <property type="term" value="P:sensory perception of taste"/>
    <property type="evidence" value="ECO:0007669"/>
    <property type="project" value="InterPro"/>
</dbReference>
<keyword evidence="2" id="KW-1003">Cell membrane</keyword>
<dbReference type="EMBL" id="HBUF01440262">
    <property type="protein sequence ID" value="CAG6742897.1"/>
    <property type="molecule type" value="Transcribed_RNA"/>
</dbReference>
<dbReference type="AlphaFoldDB" id="A0A8D8ZB60"/>
<dbReference type="InterPro" id="IPR013604">
    <property type="entry name" value="7TM_chemorcpt"/>
</dbReference>
<dbReference type="GO" id="GO:0007635">
    <property type="term" value="P:chemosensory behavior"/>
    <property type="evidence" value="ECO:0007669"/>
    <property type="project" value="TreeGrafter"/>
</dbReference>
<accession>A0A8D8ZB60</accession>
<dbReference type="GO" id="GO:0007165">
    <property type="term" value="P:signal transduction"/>
    <property type="evidence" value="ECO:0007669"/>
    <property type="project" value="UniProtKB-KW"/>
</dbReference>
<proteinExistence type="predicted"/>
<feature type="transmembrane region" description="Helical" evidence="8">
    <location>
        <begin position="122"/>
        <end position="142"/>
    </location>
</feature>
<name>A0A8D8ZB60_9HEMI</name>
<dbReference type="Pfam" id="PF08395">
    <property type="entry name" value="7tm_7"/>
    <property type="match status" value="1"/>
</dbReference>
<evidence type="ECO:0000256" key="2">
    <source>
        <dbReference type="ARBA" id="ARBA00022475"/>
    </source>
</evidence>
<keyword evidence="3 8" id="KW-0812">Transmembrane</keyword>
<sequence length="143" mass="16227">MKLLLRVHNALCRMTYLTTDVFSVQLLLSMACCFGYITSNMYYLSKTLLNKIIQDTSESAGYRKLVFLVFASYWIVVTFLELLFIITACERPVKALQAYSDLLEFQKISLSCCGLFSLDNTLIYSIIGGAATYCVIIIQFGYN</sequence>
<dbReference type="PANTHER" id="PTHR21143">
    <property type="entry name" value="INVERTEBRATE GUSTATORY RECEPTOR"/>
    <property type="match status" value="1"/>
</dbReference>
<evidence type="ECO:0000256" key="5">
    <source>
        <dbReference type="ARBA" id="ARBA00023136"/>
    </source>
</evidence>
<reference evidence="9" key="1">
    <citation type="submission" date="2021-05" db="EMBL/GenBank/DDBJ databases">
        <authorList>
            <person name="Alioto T."/>
            <person name="Alioto T."/>
            <person name="Gomez Garrido J."/>
        </authorList>
    </citation>
    <scope>NUCLEOTIDE SEQUENCE</scope>
</reference>
<evidence type="ECO:0000313" key="9">
    <source>
        <dbReference type="EMBL" id="CAG6742897.1"/>
    </source>
</evidence>
<keyword evidence="5 8" id="KW-0472">Membrane</keyword>
<evidence type="ECO:0000256" key="8">
    <source>
        <dbReference type="SAM" id="Phobius"/>
    </source>
</evidence>
<dbReference type="PANTHER" id="PTHR21143:SF133">
    <property type="entry name" value="GUSTATORY AND PHEROMONE RECEPTOR 32A-RELATED"/>
    <property type="match status" value="1"/>
</dbReference>
<dbReference type="GO" id="GO:0008049">
    <property type="term" value="P:male courtship behavior"/>
    <property type="evidence" value="ECO:0007669"/>
    <property type="project" value="TreeGrafter"/>
</dbReference>
<protein>
    <submittedName>
        <fullName evidence="9">Gustatory receptor 28b</fullName>
    </submittedName>
</protein>
<organism evidence="9">
    <name type="scientific">Cacopsylla melanoneura</name>
    <dbReference type="NCBI Taxonomy" id="428564"/>
    <lineage>
        <taxon>Eukaryota</taxon>
        <taxon>Metazoa</taxon>
        <taxon>Ecdysozoa</taxon>
        <taxon>Arthropoda</taxon>
        <taxon>Hexapoda</taxon>
        <taxon>Insecta</taxon>
        <taxon>Pterygota</taxon>
        <taxon>Neoptera</taxon>
        <taxon>Paraneoptera</taxon>
        <taxon>Hemiptera</taxon>
        <taxon>Sternorrhyncha</taxon>
        <taxon>Psylloidea</taxon>
        <taxon>Psyllidae</taxon>
        <taxon>Psyllinae</taxon>
        <taxon>Cacopsylla</taxon>
    </lineage>
</organism>
<feature type="transmembrane region" description="Helical" evidence="8">
    <location>
        <begin position="65"/>
        <end position="86"/>
    </location>
</feature>
<dbReference type="GO" id="GO:0030424">
    <property type="term" value="C:axon"/>
    <property type="evidence" value="ECO:0007669"/>
    <property type="project" value="TreeGrafter"/>
</dbReference>
<evidence type="ECO:0000256" key="7">
    <source>
        <dbReference type="ARBA" id="ARBA00023224"/>
    </source>
</evidence>
<feature type="transmembrane region" description="Helical" evidence="8">
    <location>
        <begin position="24"/>
        <end position="44"/>
    </location>
</feature>